<dbReference type="PANTHER" id="PTHR43048">
    <property type="entry name" value="METHYLMALONYL-COA EPIMERASE"/>
    <property type="match status" value="1"/>
</dbReference>
<organism evidence="4 5">
    <name type="scientific">Sphingomonas tagetis</name>
    <dbReference type="NCBI Taxonomy" id="2949092"/>
    <lineage>
        <taxon>Bacteria</taxon>
        <taxon>Pseudomonadati</taxon>
        <taxon>Pseudomonadota</taxon>
        <taxon>Alphaproteobacteria</taxon>
        <taxon>Sphingomonadales</taxon>
        <taxon>Sphingomonadaceae</taxon>
        <taxon>Sphingomonas</taxon>
    </lineage>
</organism>
<evidence type="ECO:0000259" key="3">
    <source>
        <dbReference type="PROSITE" id="PS51819"/>
    </source>
</evidence>
<evidence type="ECO:0000256" key="1">
    <source>
        <dbReference type="ARBA" id="ARBA00022723"/>
    </source>
</evidence>
<gene>
    <name evidence="4" type="ORF">M9978_06140</name>
</gene>
<keyword evidence="5" id="KW-1185">Reference proteome</keyword>
<dbReference type="GO" id="GO:0046872">
    <property type="term" value="F:metal ion binding"/>
    <property type="evidence" value="ECO:0007669"/>
    <property type="project" value="UniProtKB-KW"/>
</dbReference>
<accession>A0A9X2HQ93</accession>
<dbReference type="PROSITE" id="PS51819">
    <property type="entry name" value="VOC"/>
    <property type="match status" value="1"/>
</dbReference>
<dbReference type="Proteomes" id="UP001139451">
    <property type="component" value="Unassembled WGS sequence"/>
</dbReference>
<sequence length="336" mass="36376">MTAGVPSPNIVQIVLGSDNLPLAKHLWSTVLGFAPAGDRITYTRHNGQVMGLGEWGGAAMLYMVGRQELLQLEFWTHSTPPQRALPVDWQPNDIGFCRLGISVPDFDDVLARLGELGVATITPPVEADGLRRVCFRDPTTGVPVEIMEEGAALPGERDRYHDAEPAVVYAAVSVADLDAALAFFGDVVGLERSDVTLHSADDEGLWGLPDAQRRVATLRGGTVFLEVVEYQSPAGGSPADDRLDRQGFKTIAVGHRDPALTGGVFERVRAAGFGWTVPEPASFIGGNHAIGVVTHRLKTLSVPHEVERQFGFSPEPQKWWRPPAHAAAEPHQIHRS</sequence>
<dbReference type="InterPro" id="IPR037523">
    <property type="entry name" value="VOC_core"/>
</dbReference>
<dbReference type="GO" id="GO:0046491">
    <property type="term" value="P:L-methylmalonyl-CoA metabolic process"/>
    <property type="evidence" value="ECO:0007669"/>
    <property type="project" value="TreeGrafter"/>
</dbReference>
<comment type="caution">
    <text evidence="4">The sequence shown here is derived from an EMBL/GenBank/DDBJ whole genome shotgun (WGS) entry which is preliminary data.</text>
</comment>
<reference evidence="4" key="1">
    <citation type="submission" date="2022-05" db="EMBL/GenBank/DDBJ databases">
        <title>Sphingomonas sp. strain MG17 Genome sequencing and assembly.</title>
        <authorList>
            <person name="Kim I."/>
        </authorList>
    </citation>
    <scope>NUCLEOTIDE SEQUENCE</scope>
    <source>
        <strain evidence="4">MG17</strain>
    </source>
</reference>
<dbReference type="PANTHER" id="PTHR43048:SF3">
    <property type="entry name" value="METHYLMALONYL-COA EPIMERASE, MITOCHONDRIAL"/>
    <property type="match status" value="1"/>
</dbReference>
<dbReference type="EMBL" id="JAMLDX010000003">
    <property type="protein sequence ID" value="MCP3730005.1"/>
    <property type="molecule type" value="Genomic_DNA"/>
</dbReference>
<feature type="region of interest" description="Disordered" evidence="2">
    <location>
        <begin position="314"/>
        <end position="336"/>
    </location>
</feature>
<evidence type="ECO:0000256" key="2">
    <source>
        <dbReference type="SAM" id="MobiDB-lite"/>
    </source>
</evidence>
<dbReference type="RefSeq" id="WP_254292118.1">
    <property type="nucleotide sequence ID" value="NZ_JAMLDX010000003.1"/>
</dbReference>
<dbReference type="Gene3D" id="3.10.180.10">
    <property type="entry name" value="2,3-Dihydroxybiphenyl 1,2-Dioxygenase, domain 1"/>
    <property type="match status" value="2"/>
</dbReference>
<feature type="domain" description="VOC" evidence="3">
    <location>
        <begin position="9"/>
        <end position="149"/>
    </location>
</feature>
<dbReference type="GO" id="GO:0004493">
    <property type="term" value="F:methylmalonyl-CoA epimerase activity"/>
    <property type="evidence" value="ECO:0007669"/>
    <property type="project" value="TreeGrafter"/>
</dbReference>
<dbReference type="InterPro" id="IPR051785">
    <property type="entry name" value="MMCE/EMCE_epimerase"/>
</dbReference>
<dbReference type="SUPFAM" id="SSF54593">
    <property type="entry name" value="Glyoxalase/Bleomycin resistance protein/Dihydroxybiphenyl dioxygenase"/>
    <property type="match status" value="2"/>
</dbReference>
<protein>
    <recommendedName>
        <fullName evidence="3">VOC domain-containing protein</fullName>
    </recommendedName>
</protein>
<keyword evidence="1" id="KW-0479">Metal-binding</keyword>
<name>A0A9X2HQ93_9SPHN</name>
<dbReference type="InterPro" id="IPR029068">
    <property type="entry name" value="Glyas_Bleomycin-R_OHBP_Dase"/>
</dbReference>
<evidence type="ECO:0000313" key="5">
    <source>
        <dbReference type="Proteomes" id="UP001139451"/>
    </source>
</evidence>
<dbReference type="AlphaFoldDB" id="A0A9X2HQ93"/>
<evidence type="ECO:0000313" key="4">
    <source>
        <dbReference type="EMBL" id="MCP3730005.1"/>
    </source>
</evidence>
<proteinExistence type="predicted"/>